<dbReference type="EMBL" id="DS989822">
    <property type="protein sequence ID" value="EFQ97468.1"/>
    <property type="molecule type" value="Genomic_DNA"/>
</dbReference>
<organism evidence="2">
    <name type="scientific">Arthroderma gypseum (strain ATCC MYA-4604 / CBS 118893)</name>
    <name type="common">Microsporum gypseum</name>
    <dbReference type="NCBI Taxonomy" id="535722"/>
    <lineage>
        <taxon>Eukaryota</taxon>
        <taxon>Fungi</taxon>
        <taxon>Dikarya</taxon>
        <taxon>Ascomycota</taxon>
        <taxon>Pezizomycotina</taxon>
        <taxon>Eurotiomycetes</taxon>
        <taxon>Eurotiomycetidae</taxon>
        <taxon>Onygenales</taxon>
        <taxon>Arthrodermataceae</taxon>
        <taxon>Nannizzia</taxon>
    </lineage>
</organism>
<dbReference type="InParanoid" id="E5R057"/>
<keyword evidence="2" id="KW-1185">Reference proteome</keyword>
<dbReference type="RefSeq" id="XP_003176420.1">
    <property type="nucleotide sequence ID" value="XM_003176372.1"/>
</dbReference>
<dbReference type="Proteomes" id="UP000002669">
    <property type="component" value="Unassembled WGS sequence"/>
</dbReference>
<reference evidence="2" key="1">
    <citation type="journal article" date="2012" name="MBio">
        <title>Comparative genome analysis of Trichophyton rubrum and related dermatophytes reveals candidate genes involved in infection.</title>
        <authorList>
            <person name="Martinez D.A."/>
            <person name="Oliver B.G."/>
            <person name="Graeser Y."/>
            <person name="Goldberg J.M."/>
            <person name="Li W."/>
            <person name="Martinez-Rossi N.M."/>
            <person name="Monod M."/>
            <person name="Shelest E."/>
            <person name="Barton R.C."/>
            <person name="Birch E."/>
            <person name="Brakhage A.A."/>
            <person name="Chen Z."/>
            <person name="Gurr S.J."/>
            <person name="Heiman D."/>
            <person name="Heitman J."/>
            <person name="Kosti I."/>
            <person name="Rossi A."/>
            <person name="Saif S."/>
            <person name="Samalova M."/>
            <person name="Saunders C.W."/>
            <person name="Shea T."/>
            <person name="Summerbell R.C."/>
            <person name="Xu J."/>
            <person name="Young S."/>
            <person name="Zeng Q."/>
            <person name="Birren B.W."/>
            <person name="Cuomo C.A."/>
            <person name="White T.C."/>
        </authorList>
    </citation>
    <scope>NUCLEOTIDE SEQUENCE [LARGE SCALE GENOMIC DNA]</scope>
    <source>
        <strain evidence="2">ATCC MYA-4604 / CBS 118893</strain>
    </source>
</reference>
<dbReference type="HOGENOM" id="CLU_3068205_0_0_1"/>
<gene>
    <name evidence="1" type="ORF">MGYG_00509</name>
</gene>
<dbReference type="AlphaFoldDB" id="E5R057"/>
<protein>
    <submittedName>
        <fullName evidence="1">Uncharacterized protein</fullName>
    </submittedName>
</protein>
<proteinExistence type="predicted"/>
<accession>E5R057</accession>
<dbReference type="VEuPathDB" id="FungiDB:MGYG_00509"/>
<name>E5R057_ARTGP</name>
<evidence type="ECO:0000313" key="1">
    <source>
        <dbReference type="EMBL" id="EFQ97468.1"/>
    </source>
</evidence>
<sequence>MGQRYELNPMWMVSDIARELMEKARFPERRCLGLDVVSQMAKLAYFNEPQRHW</sequence>
<evidence type="ECO:0000313" key="2">
    <source>
        <dbReference type="Proteomes" id="UP000002669"/>
    </source>
</evidence>
<dbReference type="GeneID" id="10031737"/>